<accession>K9TWQ6</accession>
<dbReference type="InParanoid" id="K9TWQ6"/>
<dbReference type="Proteomes" id="UP000010384">
    <property type="component" value="Chromosome"/>
</dbReference>
<dbReference type="EMBL" id="CP003597">
    <property type="protein sequence ID" value="AFY86803.1"/>
    <property type="molecule type" value="Genomic_DNA"/>
</dbReference>
<dbReference type="GO" id="GO:0016740">
    <property type="term" value="F:transferase activity"/>
    <property type="evidence" value="ECO:0007669"/>
    <property type="project" value="UniProtKB-KW"/>
</dbReference>
<proteinExistence type="predicted"/>
<sequence>MDVSKMAEPQVTIVVVPRERFSLTQKSLESIYENTTIPFKLIYVDGGSPARIRDYLAAQAREKNFQLIRTDYYPSPNYARNLGLAQVNTEYVVFMDNDVVVAPNWLNNLVQCAEETGAAVVSPLVCQGQALHEIVHCAGGESAVIEENKGDRPTRRLHDKIYKQGKRVADLGDFLQRQPTGLAEFHCMLVRTAIIEEIGGQLDPAMMNTKEHVDFCVAVSEAGGSIYLEPTSLVTYINGMPLELSEIPFYMVRWSDAWGTTSLNRLREKWNLTEDKYHQNWYRSWSEYLTGRRRVFIIRPLLNKYYVFGRGKTRLENMLVRMEKRLNRYLSDRHTRKHPQEVQQQPAKSLPKTPVSA</sequence>
<reference evidence="3 4" key="1">
    <citation type="submission" date="2012-06" db="EMBL/GenBank/DDBJ databases">
        <title>Finished chromosome of genome of Chroococcidiopsis thermalis PCC 7203.</title>
        <authorList>
            <consortium name="US DOE Joint Genome Institute"/>
            <person name="Gugger M."/>
            <person name="Coursin T."/>
            <person name="Rippka R."/>
            <person name="Tandeau De Marsac N."/>
            <person name="Huntemann M."/>
            <person name="Wei C.-L."/>
            <person name="Han J."/>
            <person name="Detter J.C."/>
            <person name="Han C."/>
            <person name="Tapia R."/>
            <person name="Davenport K."/>
            <person name="Daligault H."/>
            <person name="Erkkila T."/>
            <person name="Gu W."/>
            <person name="Munk A.C.C."/>
            <person name="Teshima H."/>
            <person name="Xu Y."/>
            <person name="Chain P."/>
            <person name="Chen A."/>
            <person name="Krypides N."/>
            <person name="Mavromatis K."/>
            <person name="Markowitz V."/>
            <person name="Szeto E."/>
            <person name="Ivanova N."/>
            <person name="Mikhailova N."/>
            <person name="Ovchinnikova G."/>
            <person name="Pagani I."/>
            <person name="Pati A."/>
            <person name="Goodwin L."/>
            <person name="Peters L."/>
            <person name="Pitluck S."/>
            <person name="Woyke T."/>
            <person name="Kerfeld C."/>
        </authorList>
    </citation>
    <scope>NUCLEOTIDE SEQUENCE [LARGE SCALE GENOMIC DNA]</scope>
    <source>
        <strain evidence="3 4">PCC 7203</strain>
    </source>
</reference>
<evidence type="ECO:0000256" key="1">
    <source>
        <dbReference type="SAM" id="MobiDB-lite"/>
    </source>
</evidence>
<feature type="domain" description="Glycosyltransferase 2-like" evidence="2">
    <location>
        <begin position="14"/>
        <end position="123"/>
    </location>
</feature>
<dbReference type="SUPFAM" id="SSF53448">
    <property type="entry name" value="Nucleotide-diphospho-sugar transferases"/>
    <property type="match status" value="1"/>
</dbReference>
<name>K9TWQ6_CHRTP</name>
<keyword evidence="4" id="KW-1185">Reference proteome</keyword>
<evidence type="ECO:0000313" key="4">
    <source>
        <dbReference type="Proteomes" id="UP000010384"/>
    </source>
</evidence>
<dbReference type="InterPro" id="IPR001173">
    <property type="entry name" value="Glyco_trans_2-like"/>
</dbReference>
<keyword evidence="3" id="KW-0808">Transferase</keyword>
<feature type="region of interest" description="Disordered" evidence="1">
    <location>
        <begin position="332"/>
        <end position="357"/>
    </location>
</feature>
<gene>
    <name evidence="3" type="ORF">Chro_1277</name>
</gene>
<dbReference type="PATRIC" id="fig|251229.3.peg.1501"/>
<dbReference type="HOGENOM" id="CLU_775768_0_0_3"/>
<evidence type="ECO:0000259" key="2">
    <source>
        <dbReference type="Pfam" id="PF00535"/>
    </source>
</evidence>
<dbReference type="eggNOG" id="COG1216">
    <property type="taxonomic scope" value="Bacteria"/>
</dbReference>
<dbReference type="InterPro" id="IPR029044">
    <property type="entry name" value="Nucleotide-diphossugar_trans"/>
</dbReference>
<dbReference type="OrthoDB" id="8936324at2"/>
<evidence type="ECO:0000313" key="3">
    <source>
        <dbReference type="EMBL" id="AFY86803.1"/>
    </source>
</evidence>
<protein>
    <submittedName>
        <fullName evidence="3">Glycosyl transferase family 2</fullName>
    </submittedName>
</protein>
<dbReference type="AlphaFoldDB" id="K9TWQ6"/>
<dbReference type="STRING" id="251229.Chro_1277"/>
<dbReference type="RefSeq" id="WP_015153351.1">
    <property type="nucleotide sequence ID" value="NC_019695.1"/>
</dbReference>
<dbReference type="PANTHER" id="PTHR43179:SF7">
    <property type="entry name" value="RHAMNOSYLTRANSFERASE WBBL"/>
    <property type="match status" value="1"/>
</dbReference>
<dbReference type="KEGG" id="cthe:Chro_1277"/>
<dbReference type="Gene3D" id="3.90.550.10">
    <property type="entry name" value="Spore Coat Polysaccharide Biosynthesis Protein SpsA, Chain A"/>
    <property type="match status" value="1"/>
</dbReference>
<dbReference type="PANTHER" id="PTHR43179">
    <property type="entry name" value="RHAMNOSYLTRANSFERASE WBBL"/>
    <property type="match status" value="1"/>
</dbReference>
<dbReference type="Pfam" id="PF00535">
    <property type="entry name" value="Glycos_transf_2"/>
    <property type="match status" value="1"/>
</dbReference>
<organism evidence="3 4">
    <name type="scientific">Chroococcidiopsis thermalis (strain PCC 7203)</name>
    <dbReference type="NCBI Taxonomy" id="251229"/>
    <lineage>
        <taxon>Bacteria</taxon>
        <taxon>Bacillati</taxon>
        <taxon>Cyanobacteriota</taxon>
        <taxon>Cyanophyceae</taxon>
        <taxon>Chroococcidiopsidales</taxon>
        <taxon>Chroococcidiopsidaceae</taxon>
        <taxon>Chroococcidiopsis</taxon>
    </lineage>
</organism>